<evidence type="ECO:0000256" key="2">
    <source>
        <dbReference type="ARBA" id="ARBA00022490"/>
    </source>
</evidence>
<dbReference type="SUPFAM" id="SSF57850">
    <property type="entry name" value="RING/U-box"/>
    <property type="match status" value="1"/>
</dbReference>
<evidence type="ECO:0000256" key="7">
    <source>
        <dbReference type="ARBA" id="ARBA00022771"/>
    </source>
</evidence>
<dbReference type="GO" id="GO:0005737">
    <property type="term" value="C:cytoplasm"/>
    <property type="evidence" value="ECO:0007669"/>
    <property type="project" value="UniProtKB-SubCell"/>
</dbReference>
<dbReference type="GO" id="GO:0043122">
    <property type="term" value="P:regulation of canonical NF-kappaB signal transduction"/>
    <property type="evidence" value="ECO:0007669"/>
    <property type="project" value="TreeGrafter"/>
</dbReference>
<dbReference type="PANTHER" id="PTHR10131">
    <property type="entry name" value="TNF RECEPTOR ASSOCIATED FACTOR"/>
    <property type="match status" value="1"/>
</dbReference>
<feature type="region of interest" description="Disordered" evidence="13">
    <location>
        <begin position="1"/>
        <end position="40"/>
    </location>
</feature>
<dbReference type="Pfam" id="PF21355">
    <property type="entry name" value="TRAF-mep_MATH"/>
    <property type="match status" value="1"/>
</dbReference>
<dbReference type="Gene3D" id="3.30.40.10">
    <property type="entry name" value="Zinc/RING finger domain, C3HC4 (zinc finger)"/>
    <property type="match status" value="2"/>
</dbReference>
<comment type="catalytic activity">
    <reaction evidence="11">
        <text>S-ubiquitinyl-[E2 ubiquitin-conjugating enzyme]-L-cysteine + [acceptor protein]-L-lysine = [E2 ubiquitin-conjugating enzyme]-L-cysteine + N(6)-ubiquitinyl-[acceptor protein]-L-lysine.</text>
        <dbReference type="EC" id="2.3.2.27"/>
    </reaction>
</comment>
<name>A0A9Q1I816_CONCO</name>
<accession>A0A9Q1I816</accession>
<dbReference type="SMART" id="SM00061">
    <property type="entry name" value="MATH"/>
    <property type="match status" value="1"/>
</dbReference>
<dbReference type="FunFam" id="3.30.40.10:FF:000356">
    <property type="entry name" value="TNF receptor-associated factor"/>
    <property type="match status" value="1"/>
</dbReference>
<feature type="zinc finger region" description="TRAF-type" evidence="12">
    <location>
        <begin position="211"/>
        <end position="257"/>
    </location>
</feature>
<dbReference type="GO" id="GO:0008270">
    <property type="term" value="F:zinc ion binding"/>
    <property type="evidence" value="ECO:0007669"/>
    <property type="project" value="UniProtKB-UniRule"/>
</dbReference>
<keyword evidence="6" id="KW-0677">Repeat</keyword>
<feature type="domain" description="RING-type" evidence="14">
    <location>
        <begin position="73"/>
        <end position="113"/>
    </location>
</feature>
<dbReference type="InterPro" id="IPR013083">
    <property type="entry name" value="Znf_RING/FYVE/PHD"/>
</dbReference>
<evidence type="ECO:0000313" key="17">
    <source>
        <dbReference type="EMBL" id="KAJ8285151.1"/>
    </source>
</evidence>
<comment type="caution">
    <text evidence="17">The sequence shown here is derived from an EMBL/GenBank/DDBJ whole genome shotgun (WGS) entry which is preliminary data.</text>
</comment>
<dbReference type="GO" id="GO:0042981">
    <property type="term" value="P:regulation of apoptotic process"/>
    <property type="evidence" value="ECO:0007669"/>
    <property type="project" value="InterPro"/>
</dbReference>
<evidence type="ECO:0000256" key="1">
    <source>
        <dbReference type="ARBA" id="ARBA00004496"/>
    </source>
</evidence>
<comment type="subcellular location">
    <subcellularLocation>
        <location evidence="1 11">Cytoplasm</location>
    </subcellularLocation>
</comment>
<dbReference type="GO" id="GO:0007165">
    <property type="term" value="P:signal transduction"/>
    <property type="evidence" value="ECO:0007669"/>
    <property type="project" value="InterPro"/>
</dbReference>
<feature type="domain" description="MATH" evidence="15">
    <location>
        <begin position="428"/>
        <end position="576"/>
    </location>
</feature>
<evidence type="ECO:0000256" key="11">
    <source>
        <dbReference type="PIRNR" id="PIRNR015614"/>
    </source>
</evidence>
<dbReference type="AlphaFoldDB" id="A0A9Q1I816"/>
<evidence type="ECO:0000256" key="4">
    <source>
        <dbReference type="ARBA" id="ARBA00022703"/>
    </source>
</evidence>
<evidence type="ECO:0000256" key="5">
    <source>
        <dbReference type="ARBA" id="ARBA00022723"/>
    </source>
</evidence>
<evidence type="ECO:0000256" key="10">
    <source>
        <dbReference type="ARBA" id="ARBA00023054"/>
    </source>
</evidence>
<dbReference type="PROSITE" id="PS50144">
    <property type="entry name" value="MATH"/>
    <property type="match status" value="1"/>
</dbReference>
<dbReference type="GO" id="GO:0009898">
    <property type="term" value="C:cytoplasmic side of plasma membrane"/>
    <property type="evidence" value="ECO:0007669"/>
    <property type="project" value="TreeGrafter"/>
</dbReference>
<dbReference type="GO" id="GO:0005164">
    <property type="term" value="F:tumor necrosis factor receptor binding"/>
    <property type="evidence" value="ECO:0007669"/>
    <property type="project" value="UniProtKB-UniRule"/>
</dbReference>
<feature type="domain" description="TRAF-type" evidence="16">
    <location>
        <begin position="211"/>
        <end position="257"/>
    </location>
</feature>
<keyword evidence="8 11" id="KW-0862">Zinc</keyword>
<keyword evidence="5 11" id="KW-0479">Metal-binding</keyword>
<evidence type="ECO:0000313" key="18">
    <source>
        <dbReference type="Proteomes" id="UP001152803"/>
    </source>
</evidence>
<proteinExistence type="inferred from homology"/>
<feature type="domain" description="TRAF-type" evidence="16">
    <location>
        <begin position="156"/>
        <end position="209"/>
    </location>
</feature>
<keyword evidence="10" id="KW-0175">Coiled coil</keyword>
<keyword evidence="7 12" id="KW-0863">Zinc-finger</keyword>
<evidence type="ECO:0000259" key="15">
    <source>
        <dbReference type="PROSITE" id="PS50144"/>
    </source>
</evidence>
<evidence type="ECO:0000256" key="3">
    <source>
        <dbReference type="ARBA" id="ARBA00022499"/>
    </source>
</evidence>
<organism evidence="17 18">
    <name type="scientific">Conger conger</name>
    <name type="common">Conger eel</name>
    <name type="synonym">Muraena conger</name>
    <dbReference type="NCBI Taxonomy" id="82655"/>
    <lineage>
        <taxon>Eukaryota</taxon>
        <taxon>Metazoa</taxon>
        <taxon>Chordata</taxon>
        <taxon>Craniata</taxon>
        <taxon>Vertebrata</taxon>
        <taxon>Euteleostomi</taxon>
        <taxon>Actinopterygii</taxon>
        <taxon>Neopterygii</taxon>
        <taxon>Teleostei</taxon>
        <taxon>Anguilliformes</taxon>
        <taxon>Congridae</taxon>
        <taxon>Conger</taxon>
    </lineage>
</organism>
<keyword evidence="18" id="KW-1185">Reference proteome</keyword>
<dbReference type="FunFam" id="2.60.210.10:FF:000001">
    <property type="entry name" value="TNF receptor-associated factor"/>
    <property type="match status" value="1"/>
</dbReference>
<evidence type="ECO:0000259" key="14">
    <source>
        <dbReference type="PROSITE" id="PS50089"/>
    </source>
</evidence>
<keyword evidence="9" id="KW-0832">Ubl conjugation</keyword>
<dbReference type="GO" id="GO:0061630">
    <property type="term" value="F:ubiquitin protein ligase activity"/>
    <property type="evidence" value="ECO:0007669"/>
    <property type="project" value="UniProtKB-EC"/>
</dbReference>
<dbReference type="InterPro" id="IPR012227">
    <property type="entry name" value="TNF_rcpt-assoc_TRAF_met"/>
</dbReference>
<dbReference type="GO" id="GO:0031996">
    <property type="term" value="F:thioesterase binding"/>
    <property type="evidence" value="ECO:0007669"/>
    <property type="project" value="TreeGrafter"/>
</dbReference>
<dbReference type="EC" id="2.3.2.27" evidence="11"/>
<dbReference type="EMBL" id="JAFJMO010000002">
    <property type="protein sequence ID" value="KAJ8285151.1"/>
    <property type="molecule type" value="Genomic_DNA"/>
</dbReference>
<dbReference type="OrthoDB" id="1737200at2759"/>
<reference evidence="17" key="1">
    <citation type="journal article" date="2023" name="Science">
        <title>Genome structures resolve the early diversification of teleost fishes.</title>
        <authorList>
            <person name="Parey E."/>
            <person name="Louis A."/>
            <person name="Montfort J."/>
            <person name="Bouchez O."/>
            <person name="Roques C."/>
            <person name="Iampietro C."/>
            <person name="Lluch J."/>
            <person name="Castinel A."/>
            <person name="Donnadieu C."/>
            <person name="Desvignes T."/>
            <person name="Floi Bucao C."/>
            <person name="Jouanno E."/>
            <person name="Wen M."/>
            <person name="Mejri S."/>
            <person name="Dirks R."/>
            <person name="Jansen H."/>
            <person name="Henkel C."/>
            <person name="Chen W.J."/>
            <person name="Zahm M."/>
            <person name="Cabau C."/>
            <person name="Klopp C."/>
            <person name="Thompson A.W."/>
            <person name="Robinson-Rechavi M."/>
            <person name="Braasch I."/>
            <person name="Lecointre G."/>
            <person name="Bobe J."/>
            <person name="Postlethwait J.H."/>
            <person name="Berthelot C."/>
            <person name="Roest Crollius H."/>
            <person name="Guiguen Y."/>
        </authorList>
    </citation>
    <scope>NUCLEOTIDE SEQUENCE</scope>
    <source>
        <strain evidence="17">Concon-B</strain>
    </source>
</reference>
<dbReference type="PROSITE" id="PS50089">
    <property type="entry name" value="ZF_RING_2"/>
    <property type="match status" value="1"/>
</dbReference>
<keyword evidence="4" id="KW-0053">Apoptosis</keyword>
<evidence type="ECO:0000256" key="13">
    <source>
        <dbReference type="SAM" id="MobiDB-lite"/>
    </source>
</evidence>
<dbReference type="Pfam" id="PF02176">
    <property type="entry name" value="zf-TRAF"/>
    <property type="match status" value="1"/>
</dbReference>
<gene>
    <name evidence="17" type="ORF">COCON_G00040010</name>
</gene>
<keyword evidence="2 11" id="KW-0963">Cytoplasm</keyword>
<dbReference type="InterPro" id="IPR002083">
    <property type="entry name" value="MATH/TRAF_dom"/>
</dbReference>
<feature type="zinc finger region" description="TRAF-type" evidence="12">
    <location>
        <begin position="156"/>
        <end position="209"/>
    </location>
</feature>
<protein>
    <recommendedName>
        <fullName evidence="11">TNF receptor-associated factor</fullName>
        <ecNumber evidence="11">2.3.2.27</ecNumber>
    </recommendedName>
</protein>
<evidence type="ECO:0000259" key="16">
    <source>
        <dbReference type="PROSITE" id="PS50145"/>
    </source>
</evidence>
<dbReference type="SUPFAM" id="SSF49599">
    <property type="entry name" value="TRAF domain-like"/>
    <property type="match status" value="3"/>
</dbReference>
<dbReference type="InterPro" id="IPR049342">
    <property type="entry name" value="TRAF1-6_MATH_dom"/>
</dbReference>
<evidence type="ECO:0000256" key="6">
    <source>
        <dbReference type="ARBA" id="ARBA00022737"/>
    </source>
</evidence>
<dbReference type="Proteomes" id="UP001152803">
    <property type="component" value="Unassembled WGS sequence"/>
</dbReference>
<dbReference type="InterPro" id="IPR001841">
    <property type="entry name" value="Znf_RING"/>
</dbReference>
<dbReference type="PANTHER" id="PTHR10131:SF83">
    <property type="entry name" value="TNF RECEPTOR-ASSOCIATED FACTOR 5"/>
    <property type="match status" value="1"/>
</dbReference>
<dbReference type="InterPro" id="IPR017907">
    <property type="entry name" value="Znf_RING_CS"/>
</dbReference>
<dbReference type="InterPro" id="IPR008974">
    <property type="entry name" value="TRAF-like"/>
</dbReference>
<dbReference type="Gene3D" id="2.60.210.10">
    <property type="entry name" value="Apoptosis, Tumor Necrosis Factor Receptor Associated Protein 2, Chain A"/>
    <property type="match status" value="1"/>
</dbReference>
<dbReference type="PROSITE" id="PS50145">
    <property type="entry name" value="ZF_TRAF"/>
    <property type="match status" value="2"/>
</dbReference>
<dbReference type="PROSITE" id="PS00518">
    <property type="entry name" value="ZF_RING_1"/>
    <property type="match status" value="1"/>
</dbReference>
<evidence type="ECO:0000256" key="8">
    <source>
        <dbReference type="ARBA" id="ARBA00022833"/>
    </source>
</evidence>
<evidence type="ECO:0000256" key="9">
    <source>
        <dbReference type="ARBA" id="ARBA00022843"/>
    </source>
</evidence>
<dbReference type="GO" id="GO:0006915">
    <property type="term" value="P:apoptotic process"/>
    <property type="evidence" value="ECO:0007669"/>
    <property type="project" value="UniProtKB-KW"/>
</dbReference>
<evidence type="ECO:0000256" key="12">
    <source>
        <dbReference type="PROSITE-ProRule" id="PRU00207"/>
    </source>
</evidence>
<sequence>MKQIHIPRHSPKSDDTSPLNKTRSAAEDGMATEGEDEGLPQQHWGVFGSEDLDSRPLSHTLRFVETLEAQYLCPCCSGVVINPHQASCGHIFCLRCIRALLENGLSAKCPKDHAFIKSNEVFQDNCCKREIQNLDIYCTNYPACAYTFPLCHLQEHLKTCQFEIIKCPNQDCPETLPCAELEDHTKNHCLHRLEPCPHCHQQLTLTHMKDHENTVCPEVKVPCPNKCTQMMQRHMLKEHFSQCPELETDCVYKKYGCSVREKRAKVLVHEDAALNEHLLLVLENNTKLEKQIHSLQQGMSVGQEQLQDQRSAVSSLERAVQQVTKDDLVLSSVQRSLEDQRGRVSNIQLQLKQLSLAFGQDSTHTELAQLRGSLGTLSQQVSVIEGLKEQLGVLEDRYLQHSRLLDIHVDQLQRNEERFQELESTSYTGKLIWKIRDYQKRKEAASRGHAPVMLSSAFYTGRSGYKLSARAYLSGDGAGRGTHLSLYVVLMRGDFDSLLPWPFRQTISLSLLDQSPARNHVSESFLPDPASSSFARPVSDTNVASGFPRFVSHGNLEAPKNAAYVKDDTLFIKIRVDTSSLEDL</sequence>
<dbReference type="InterPro" id="IPR001293">
    <property type="entry name" value="Znf_TRAF"/>
</dbReference>
<dbReference type="PIRSF" id="PIRSF015614">
    <property type="entry name" value="TRAF"/>
    <property type="match status" value="1"/>
</dbReference>
<comment type="similarity">
    <text evidence="11">Belongs to the TNF receptor-associated factor family.</text>
</comment>
<keyword evidence="3" id="KW-1017">Isopeptide bond</keyword>
<feature type="compositionally biased region" description="Basic residues" evidence="13">
    <location>
        <begin position="1"/>
        <end position="10"/>
    </location>
</feature>